<protein>
    <submittedName>
        <fullName evidence="1">Uncharacterized protein</fullName>
    </submittedName>
</protein>
<name>A0A5C5WXU5_9BACT</name>
<sequence>MVDGYAKTPRYVLKEGSYPSCPSVLQTSSDNHAVVIYGFSDKPEYDAFLSGSSLALTPYPLVKGFLKNQINVDSGSLKLVVLDAGSSAEQCLYAATFQSVLKSFQSDLECVTVSHRLVLEASSPLYRIEAFSFFSPAEPLS</sequence>
<dbReference type="Proteomes" id="UP000316598">
    <property type="component" value="Unassembled WGS sequence"/>
</dbReference>
<gene>
    <name evidence="1" type="ORF">Pla22_24770</name>
</gene>
<accession>A0A5C5WXU5</accession>
<dbReference type="RefSeq" id="WP_165440614.1">
    <property type="nucleotide sequence ID" value="NZ_SJPI01000001.1"/>
</dbReference>
<proteinExistence type="predicted"/>
<reference evidence="1 2" key="1">
    <citation type="submission" date="2019-02" db="EMBL/GenBank/DDBJ databases">
        <title>Deep-cultivation of Planctomycetes and their phenomic and genomic characterization uncovers novel biology.</title>
        <authorList>
            <person name="Wiegand S."/>
            <person name="Jogler M."/>
            <person name="Boedeker C."/>
            <person name="Pinto D."/>
            <person name="Vollmers J."/>
            <person name="Rivas-Marin E."/>
            <person name="Kohn T."/>
            <person name="Peeters S.H."/>
            <person name="Heuer A."/>
            <person name="Rast P."/>
            <person name="Oberbeckmann S."/>
            <person name="Bunk B."/>
            <person name="Jeske O."/>
            <person name="Meyerdierks A."/>
            <person name="Storesund J.E."/>
            <person name="Kallscheuer N."/>
            <person name="Luecker S."/>
            <person name="Lage O.M."/>
            <person name="Pohl T."/>
            <person name="Merkel B.J."/>
            <person name="Hornburger P."/>
            <person name="Mueller R.-W."/>
            <person name="Bruemmer F."/>
            <person name="Labrenz M."/>
            <person name="Spormann A.M."/>
            <person name="Op Den Camp H."/>
            <person name="Overmann J."/>
            <person name="Amann R."/>
            <person name="Jetten M.S.M."/>
            <person name="Mascher T."/>
            <person name="Medema M.H."/>
            <person name="Devos D.P."/>
            <person name="Kaster A.-K."/>
            <person name="Ovreas L."/>
            <person name="Rohde M."/>
            <person name="Galperin M.Y."/>
            <person name="Jogler C."/>
        </authorList>
    </citation>
    <scope>NUCLEOTIDE SEQUENCE [LARGE SCALE GENOMIC DNA]</scope>
    <source>
        <strain evidence="1 2">Pla22</strain>
    </source>
</reference>
<dbReference type="AlphaFoldDB" id="A0A5C5WXU5"/>
<comment type="caution">
    <text evidence="1">The sequence shown here is derived from an EMBL/GenBank/DDBJ whole genome shotgun (WGS) entry which is preliminary data.</text>
</comment>
<organism evidence="1 2">
    <name type="scientific">Rubripirellula amarantea</name>
    <dbReference type="NCBI Taxonomy" id="2527999"/>
    <lineage>
        <taxon>Bacteria</taxon>
        <taxon>Pseudomonadati</taxon>
        <taxon>Planctomycetota</taxon>
        <taxon>Planctomycetia</taxon>
        <taxon>Pirellulales</taxon>
        <taxon>Pirellulaceae</taxon>
        <taxon>Rubripirellula</taxon>
    </lineage>
</organism>
<evidence type="ECO:0000313" key="2">
    <source>
        <dbReference type="Proteomes" id="UP000316598"/>
    </source>
</evidence>
<evidence type="ECO:0000313" key="1">
    <source>
        <dbReference type="EMBL" id="TWT54823.1"/>
    </source>
</evidence>
<dbReference type="EMBL" id="SJPI01000001">
    <property type="protein sequence ID" value="TWT54823.1"/>
    <property type="molecule type" value="Genomic_DNA"/>
</dbReference>
<keyword evidence="2" id="KW-1185">Reference proteome</keyword>